<dbReference type="GO" id="GO:0000272">
    <property type="term" value="P:polysaccharide catabolic process"/>
    <property type="evidence" value="ECO:0007669"/>
    <property type="project" value="UniProtKB-KW"/>
</dbReference>
<dbReference type="InterPro" id="IPR045032">
    <property type="entry name" value="PEL"/>
</dbReference>
<gene>
    <name evidence="6" type="ORF">IEW27_07855</name>
    <name evidence="7" type="ORF">LNP80_00130</name>
</gene>
<dbReference type="InterPro" id="IPR002022">
    <property type="entry name" value="Pec_lyase"/>
</dbReference>
<evidence type="ECO:0000313" key="6">
    <source>
        <dbReference type="EMBL" id="MBD3904502.1"/>
    </source>
</evidence>
<dbReference type="GO" id="GO:0005576">
    <property type="term" value="C:extracellular region"/>
    <property type="evidence" value="ECO:0007669"/>
    <property type="project" value="UniProtKB-SubCell"/>
</dbReference>
<dbReference type="Pfam" id="PF18962">
    <property type="entry name" value="Por_Secre_tail"/>
    <property type="match status" value="1"/>
</dbReference>
<accession>A0A9Q3YPC1</accession>
<dbReference type="Gene3D" id="2.160.20.10">
    <property type="entry name" value="Single-stranded right-handed beta-helix, Pectin lyase-like"/>
    <property type="match status" value="1"/>
</dbReference>
<dbReference type="RefSeq" id="WP_191179050.1">
    <property type="nucleotide sequence ID" value="NZ_JACXXP010000006.1"/>
</dbReference>
<feature type="signal peptide" evidence="4">
    <location>
        <begin position="1"/>
        <end position="19"/>
    </location>
</feature>
<dbReference type="GO" id="GO:0030570">
    <property type="term" value="F:pectate lyase activity"/>
    <property type="evidence" value="ECO:0007669"/>
    <property type="project" value="InterPro"/>
</dbReference>
<keyword evidence="8" id="KW-1185">Reference proteome</keyword>
<comment type="similarity">
    <text evidence="3">Belongs to the polysaccharide lyase 1 family.</text>
</comment>
<dbReference type="Proteomes" id="UP000603715">
    <property type="component" value="Unassembled WGS sequence"/>
</dbReference>
<evidence type="ECO:0000256" key="3">
    <source>
        <dbReference type="RuleBase" id="RU361173"/>
    </source>
</evidence>
<keyword evidence="1 4" id="KW-0732">Signal</keyword>
<evidence type="ECO:0000256" key="2">
    <source>
        <dbReference type="ARBA" id="ARBA00023239"/>
    </source>
</evidence>
<reference evidence="6" key="3">
    <citation type="submission" date="2024-05" db="EMBL/GenBank/DDBJ databases">
        <title>Description of novel Chryseobacterium sp. strain C-2.</title>
        <authorList>
            <person name="Saticioglu I.B."/>
        </authorList>
    </citation>
    <scope>NUCLEOTIDE SEQUENCE</scope>
    <source>
        <strain evidence="6">C-2</strain>
    </source>
</reference>
<organism evidence="7 9">
    <name type="scientific">Chryseobacterium muglaense</name>
    <dbReference type="NCBI Taxonomy" id="2893752"/>
    <lineage>
        <taxon>Bacteria</taxon>
        <taxon>Pseudomonadati</taxon>
        <taxon>Bacteroidota</taxon>
        <taxon>Flavobacteriia</taxon>
        <taxon>Flavobacteriales</taxon>
        <taxon>Weeksellaceae</taxon>
        <taxon>Chryseobacterium group</taxon>
        <taxon>Chryseobacterium</taxon>
    </lineage>
</organism>
<dbReference type="AlphaFoldDB" id="A0A9Q3YPC1"/>
<dbReference type="SUPFAM" id="SSF51126">
    <property type="entry name" value="Pectin lyase-like"/>
    <property type="match status" value="1"/>
</dbReference>
<dbReference type="EMBL" id="JAJJML010000001">
    <property type="protein sequence ID" value="MCC9032664.1"/>
    <property type="molecule type" value="Genomic_DNA"/>
</dbReference>
<keyword evidence="3" id="KW-0964">Secreted</keyword>
<dbReference type="NCBIfam" id="TIGR04183">
    <property type="entry name" value="Por_Secre_tail"/>
    <property type="match status" value="1"/>
</dbReference>
<reference evidence="8" key="2">
    <citation type="submission" date="2023-07" db="EMBL/GenBank/DDBJ databases">
        <title>Description of novel Chryseobacterium sp. strain C-2.</title>
        <authorList>
            <person name="Saticioglu I.B."/>
        </authorList>
    </citation>
    <scope>NUCLEOTIDE SEQUENCE [LARGE SCALE GENOMIC DNA]</scope>
    <source>
        <strain evidence="8">C-2</strain>
    </source>
</reference>
<dbReference type="InterPro" id="IPR041253">
    <property type="entry name" value="CBM77"/>
</dbReference>
<keyword evidence="3" id="KW-0624">Polysaccharide degradation</keyword>
<feature type="chain" id="PRO_5040318123" evidence="4">
    <location>
        <begin position="20"/>
        <end position="832"/>
    </location>
</feature>
<dbReference type="InterPro" id="IPR011050">
    <property type="entry name" value="Pectin_lyase_fold/virulence"/>
</dbReference>
<comment type="subcellular location">
    <subcellularLocation>
        <location evidence="3">Secreted</location>
    </subcellularLocation>
</comment>
<dbReference type="Pfam" id="PF00544">
    <property type="entry name" value="Pectate_lyase_4"/>
    <property type="match status" value="1"/>
</dbReference>
<dbReference type="PANTHER" id="PTHR31683">
    <property type="entry name" value="PECTATE LYASE 18-RELATED"/>
    <property type="match status" value="1"/>
</dbReference>
<dbReference type="Pfam" id="PF18283">
    <property type="entry name" value="CBM77"/>
    <property type="match status" value="1"/>
</dbReference>
<sequence>MKNFLTYLLCFFSFLKITAQNTTITQATGWMETAYIKWTPVNGADSYKVYYTGGNFTDQIIDTQLIRNYGSYYRADALGLSPGVYTMKVVPVTGNVDGPATISAPITVTAHDRTGFAHHNGRVPGAYNLDGTLKANAVVVYITQDTKNTVSMNVTGANSNPCVGLQSILDGFKKGLDFRPLVIRLIGNVTDPNYMLNGDIVIENKKIAASSITFEGVGSDALVNGWGIRIKTATNIEVRNLGFMLTDASEGDNLSLQQDNTYIWAHNNDLFYGAPGSDADQAKGDGALDSKKSTYVTFSYNHFWDNGKSCLLGLSEGTTTDLYITYHHNWFDHSDSRHPRVRFFSAHVYNNYYDGNSKYGVGSTLGSSVFVEGNYFRNCKYPMLISKQGTDIAGGAPGTFSNENGGMIKAHNNYMAGQTAFVPYNSAALTQFDAYVATSRNEVLGSNITAVQGSATYNNFDTNPTFYINSLMVDSPVVARDKTMQYSGRVSGGDINWTFNNAGDDTSSAVNPGLMALLQNYTSSLISVQGITSPTASSQTLSIPSNNDQTVITATAMAPMIFTWGGTATDVTISGLPASGVSFVKNTANKTVTVSGNPTDDVNFTVNTVGSAGTSVSGTGSISVIAAGTPQGNEIHNFTTSALNSTFYTFTSANINSTDGAANYDGTVLTKRLKLESATSIAYSTLQTSTLTLVLDPTFSGTVKFDNVNYTATSGIIVIPNIAPGAHIITKGSVANLFYIKTVFNTAGVLATQENRLEKLNVYPNPVNSILTISTSKNSSVEQVIVSNSVGQVVKIINENTTRIDMTSLKSGVYFLQIKTREGIFNQKIMKK</sequence>
<keyword evidence="3" id="KW-0119">Carbohydrate metabolism</keyword>
<evidence type="ECO:0000256" key="1">
    <source>
        <dbReference type="ARBA" id="ARBA00022729"/>
    </source>
</evidence>
<evidence type="ECO:0000313" key="9">
    <source>
        <dbReference type="Proteomes" id="UP001107960"/>
    </source>
</evidence>
<name>A0A9Q3YPC1_9FLAO</name>
<dbReference type="EMBL" id="JACXXP010000006">
    <property type="protein sequence ID" value="MBD3904502.1"/>
    <property type="molecule type" value="Genomic_DNA"/>
</dbReference>
<proteinExistence type="inferred from homology"/>
<keyword evidence="2 3" id="KW-0456">Lyase</keyword>
<evidence type="ECO:0000256" key="4">
    <source>
        <dbReference type="SAM" id="SignalP"/>
    </source>
</evidence>
<reference evidence="7" key="1">
    <citation type="submission" date="2021-11" db="EMBL/GenBank/DDBJ databases">
        <title>Description of novel Chryseobacterium species.</title>
        <authorList>
            <person name="Saticioglu I.B."/>
            <person name="Ay H."/>
            <person name="Altun S."/>
            <person name="Duman M."/>
        </authorList>
    </citation>
    <scope>NUCLEOTIDE SEQUENCE</scope>
    <source>
        <strain evidence="7">C-39</strain>
    </source>
</reference>
<dbReference type="Proteomes" id="UP001107960">
    <property type="component" value="Unassembled WGS sequence"/>
</dbReference>
<dbReference type="InterPro" id="IPR026444">
    <property type="entry name" value="Secre_tail"/>
</dbReference>
<dbReference type="SMART" id="SM00656">
    <property type="entry name" value="Amb_all"/>
    <property type="match status" value="1"/>
</dbReference>
<evidence type="ECO:0000259" key="5">
    <source>
        <dbReference type="SMART" id="SM00656"/>
    </source>
</evidence>
<protein>
    <submittedName>
        <fullName evidence="7">T9SS type A sorting domain-containing protein</fullName>
    </submittedName>
</protein>
<feature type="domain" description="Pectate lyase" evidence="5">
    <location>
        <begin position="180"/>
        <end position="382"/>
    </location>
</feature>
<evidence type="ECO:0000313" key="8">
    <source>
        <dbReference type="Proteomes" id="UP000603715"/>
    </source>
</evidence>
<dbReference type="InterPro" id="IPR012334">
    <property type="entry name" value="Pectin_lyas_fold"/>
</dbReference>
<dbReference type="PANTHER" id="PTHR31683:SF18">
    <property type="entry name" value="PECTATE LYASE 21-RELATED"/>
    <property type="match status" value="1"/>
</dbReference>
<evidence type="ECO:0000313" key="7">
    <source>
        <dbReference type="EMBL" id="MCC9032664.1"/>
    </source>
</evidence>
<comment type="caution">
    <text evidence="7">The sequence shown here is derived from an EMBL/GenBank/DDBJ whole genome shotgun (WGS) entry which is preliminary data.</text>
</comment>